<protein>
    <submittedName>
        <fullName evidence="1">Uncharacterized protein</fullName>
    </submittedName>
</protein>
<name>A0A0M0GER8_SPOGL</name>
<dbReference type="Proteomes" id="UP000037109">
    <property type="component" value="Unassembled WGS sequence"/>
</dbReference>
<keyword evidence="2" id="KW-1185">Reference proteome</keyword>
<sequence length="307" mass="35433">MKLKSRNFPHPVLNPVNDDFKSSYYSALITQYEESASDLVFLVEFKLNNSTLRKLIEVHKAYYNVHFECNSTMKRMSYSFSQIDVAVISKGDSEIISQVKIGIPKQILNKKVDVNFFILADDIIKDYENDDVHSDFSGVSFKVQKGDILAFGVTQTIHLEKEPIASGNSIFKIGKSTSGDPSIPFSIDFNDNQIEIILTENSYNKVDELRNYGSDYNKVLVSMLYLPALIDVLFNIHSMKNDEYSIDAYESFDWYRTLEKKIETLGYDIRDLKIEEITPISYRILNSLDEEPWQALENIIFREDNDE</sequence>
<organism evidence="1 2">
    <name type="scientific">Sporosarcina globispora</name>
    <name type="common">Bacillus globisporus</name>
    <dbReference type="NCBI Taxonomy" id="1459"/>
    <lineage>
        <taxon>Bacteria</taxon>
        <taxon>Bacillati</taxon>
        <taxon>Bacillota</taxon>
        <taxon>Bacilli</taxon>
        <taxon>Bacillales</taxon>
        <taxon>Caryophanaceae</taxon>
        <taxon>Sporosarcina</taxon>
    </lineage>
</organism>
<comment type="caution">
    <text evidence="1">The sequence shown here is derived from an EMBL/GenBank/DDBJ whole genome shotgun (WGS) entry which is preliminary data.</text>
</comment>
<evidence type="ECO:0000313" key="1">
    <source>
        <dbReference type="EMBL" id="KON87962.1"/>
    </source>
</evidence>
<accession>A0A0M0GER8</accession>
<reference evidence="2" key="1">
    <citation type="submission" date="2015-07" db="EMBL/GenBank/DDBJ databases">
        <title>Fjat-10036 dsm4.</title>
        <authorList>
            <person name="Liu B."/>
            <person name="Wang J."/>
            <person name="Zhu Y."/>
            <person name="Liu G."/>
            <person name="Chen Q."/>
            <person name="Chen Z."/>
            <person name="Lan J."/>
            <person name="Che J."/>
            <person name="Ge C."/>
            <person name="Shi H."/>
            <person name="Pan Z."/>
            <person name="Liu X."/>
        </authorList>
    </citation>
    <scope>NUCLEOTIDE SEQUENCE [LARGE SCALE GENOMIC DNA]</scope>
    <source>
        <strain evidence="2">DSM 4</strain>
    </source>
</reference>
<gene>
    <name evidence="1" type="ORF">AF332_14755</name>
</gene>
<proteinExistence type="predicted"/>
<dbReference type="RefSeq" id="WP_053435318.1">
    <property type="nucleotide sequence ID" value="NZ_LGUF01000007.1"/>
</dbReference>
<dbReference type="PATRIC" id="fig|1459.3.peg.3187"/>
<dbReference type="OrthoDB" id="2339732at2"/>
<dbReference type="EMBL" id="LGUF01000007">
    <property type="protein sequence ID" value="KON87962.1"/>
    <property type="molecule type" value="Genomic_DNA"/>
</dbReference>
<evidence type="ECO:0000313" key="2">
    <source>
        <dbReference type="Proteomes" id="UP000037109"/>
    </source>
</evidence>
<dbReference type="AlphaFoldDB" id="A0A0M0GER8"/>
<dbReference type="STRING" id="1459.AF332_14755"/>